<keyword evidence="2" id="KW-0812">Transmembrane</keyword>
<keyword evidence="4" id="KW-1185">Reference proteome</keyword>
<dbReference type="AlphaFoldDB" id="A0AA46ACV0"/>
<keyword evidence="2" id="KW-1133">Transmembrane helix</keyword>
<name>A0AA46ACV0_9AQUI</name>
<keyword evidence="3" id="KW-0132">Cell division</keyword>
<comment type="caution">
    <text evidence="3">The sequence shown here is derived from an EMBL/GenBank/DDBJ whole genome shotgun (WGS) entry which is preliminary data.</text>
</comment>
<proteinExistence type="predicted"/>
<dbReference type="Pfam" id="PF04977">
    <property type="entry name" value="DivIC"/>
    <property type="match status" value="1"/>
</dbReference>
<organism evidence="3 4">
    <name type="scientific">Venenivibrio stagnispumantis</name>
    <dbReference type="NCBI Taxonomy" id="407998"/>
    <lineage>
        <taxon>Bacteria</taxon>
        <taxon>Pseudomonadati</taxon>
        <taxon>Aquificota</taxon>
        <taxon>Aquificia</taxon>
        <taxon>Aquificales</taxon>
        <taxon>Hydrogenothermaceae</taxon>
        <taxon>Venenivibrio</taxon>
    </lineage>
</organism>
<keyword evidence="2" id="KW-0472">Membrane</keyword>
<reference evidence="3" key="1">
    <citation type="submission" date="2017-05" db="EMBL/GenBank/DDBJ databases">
        <authorList>
            <person name="Varghese N."/>
            <person name="Submissions S."/>
        </authorList>
    </citation>
    <scope>NUCLEOTIDE SEQUENCE</scope>
    <source>
        <strain evidence="3">DSM 18763</strain>
    </source>
</reference>
<dbReference type="GO" id="GO:0051301">
    <property type="term" value="P:cell division"/>
    <property type="evidence" value="ECO:0007669"/>
    <property type="project" value="UniProtKB-KW"/>
</dbReference>
<accession>A0AA46ACV0</accession>
<dbReference type="Proteomes" id="UP001157947">
    <property type="component" value="Unassembled WGS sequence"/>
</dbReference>
<keyword evidence="3" id="KW-0131">Cell cycle</keyword>
<evidence type="ECO:0000256" key="1">
    <source>
        <dbReference type="SAM" id="Coils"/>
    </source>
</evidence>
<protein>
    <submittedName>
        <fullName evidence="3">Cell division protein FtsB</fullName>
    </submittedName>
</protein>
<dbReference type="InterPro" id="IPR007060">
    <property type="entry name" value="FtsL/DivIC"/>
</dbReference>
<dbReference type="RefSeq" id="WP_265133623.1">
    <property type="nucleotide sequence ID" value="NZ_FXTX01000001.1"/>
</dbReference>
<feature type="transmembrane region" description="Helical" evidence="2">
    <location>
        <begin position="21"/>
        <end position="40"/>
    </location>
</feature>
<sequence>MKKQQSLKENKHLKFDINIEKFLPVITGIFFIYGVYIVLFSENNIQSIFQKLQVKESLEKDVKALKEENRLLSNQKYYLETDPFYIEKKAREDLGLAMDNEDIYVIVDKNQNQKNNISQQKTEERWIDKIIKLYKAVRE</sequence>
<keyword evidence="1" id="KW-0175">Coiled coil</keyword>
<evidence type="ECO:0000313" key="4">
    <source>
        <dbReference type="Proteomes" id="UP001157947"/>
    </source>
</evidence>
<feature type="coiled-coil region" evidence="1">
    <location>
        <begin position="48"/>
        <end position="75"/>
    </location>
</feature>
<evidence type="ECO:0000313" key="3">
    <source>
        <dbReference type="EMBL" id="SMP00786.1"/>
    </source>
</evidence>
<evidence type="ECO:0000256" key="2">
    <source>
        <dbReference type="SAM" id="Phobius"/>
    </source>
</evidence>
<dbReference type="EMBL" id="FXTX01000001">
    <property type="protein sequence ID" value="SMP00786.1"/>
    <property type="molecule type" value="Genomic_DNA"/>
</dbReference>
<gene>
    <name evidence="3" type="ORF">SAMN06264868_101168</name>
</gene>